<keyword evidence="1" id="KW-0812">Transmembrane</keyword>
<keyword evidence="4" id="KW-1185">Reference proteome</keyword>
<feature type="domain" description="PKD" evidence="2">
    <location>
        <begin position="70"/>
        <end position="105"/>
    </location>
</feature>
<feature type="domain" description="PKD" evidence="2">
    <location>
        <begin position="145"/>
        <end position="187"/>
    </location>
</feature>
<dbReference type="Gene3D" id="2.60.40.10">
    <property type="entry name" value="Immunoglobulins"/>
    <property type="match status" value="2"/>
</dbReference>
<dbReference type="InterPro" id="IPR000601">
    <property type="entry name" value="PKD_dom"/>
</dbReference>
<dbReference type="SMART" id="SM00089">
    <property type="entry name" value="PKD"/>
    <property type="match status" value="2"/>
</dbReference>
<dbReference type="RefSeq" id="WP_155598705.1">
    <property type="nucleotide sequence ID" value="NZ_RCNR01000003.1"/>
</dbReference>
<feature type="transmembrane region" description="Helical" evidence="1">
    <location>
        <begin position="15"/>
        <end position="35"/>
    </location>
</feature>
<keyword evidence="1" id="KW-1133">Transmembrane helix</keyword>
<reference evidence="3 4" key="1">
    <citation type="journal article" date="2019" name="Mar. Drugs">
        <title>Comparative Genomics and CAZyme Genome Repertoires of Marine Zobellia amurskyensis KMM 3526(T) and Zobellia laminariae KMM 3676(T).</title>
        <authorList>
            <person name="Chernysheva N."/>
            <person name="Bystritskaya E."/>
            <person name="Stenkova A."/>
            <person name="Golovkin I."/>
            <person name="Nedashkovskaya O."/>
            <person name="Isaeva M."/>
        </authorList>
    </citation>
    <scope>NUCLEOTIDE SEQUENCE [LARGE SCALE GENOMIC DNA]</scope>
    <source>
        <strain evidence="3 4">KMM 3526</strain>
    </source>
</reference>
<dbReference type="SUPFAM" id="SSF49299">
    <property type="entry name" value="PKD domain"/>
    <property type="match status" value="2"/>
</dbReference>
<dbReference type="Proteomes" id="UP000540519">
    <property type="component" value="Unassembled WGS sequence"/>
</dbReference>
<keyword evidence="1" id="KW-0472">Membrane</keyword>
<dbReference type="AlphaFoldDB" id="A0A7X2ZQT9"/>
<accession>A0A7X2ZQT9</accession>
<protein>
    <submittedName>
        <fullName evidence="3">PKD domain-containing protein</fullName>
    </submittedName>
</protein>
<name>A0A7X2ZQT9_9FLAO</name>
<evidence type="ECO:0000313" key="4">
    <source>
        <dbReference type="Proteomes" id="UP000540519"/>
    </source>
</evidence>
<evidence type="ECO:0000259" key="2">
    <source>
        <dbReference type="PROSITE" id="PS50093"/>
    </source>
</evidence>
<dbReference type="CDD" id="cd00146">
    <property type="entry name" value="PKD"/>
    <property type="match status" value="1"/>
</dbReference>
<sequence length="325" mass="36721">MNTGKNTSTQLDSSVIYLFITVFLVAFTTLAFRYANDTPCDEAVFVHSAKEYRVGEIIKFNDRTTGAQEWKWNFGDGSEGSSQKDPLHIFENEGEYEVRLFVNNACERKEVVTIKEKIVLLDSTKFPVFELPKIIVVGELLKVKDETKNSTSWEWRFGETASANSISKSAEYVYEEPGLKTVSLIVNGDLTYIGKKKINVLPLPESKKPITKITRERRDKRLDLRKAPAGIVSEKATSNKPNIVPFITEGNFKIKIKMLASKRLDPSAFSAYFCEDTNPLVVANGRSTTFSDFCKKIIGKKMDIEKLNLKRNTGSNCITTFDITY</sequence>
<dbReference type="PROSITE" id="PS50093">
    <property type="entry name" value="PKD"/>
    <property type="match status" value="2"/>
</dbReference>
<gene>
    <name evidence="3" type="ORF">D9O36_02505</name>
</gene>
<evidence type="ECO:0000313" key="3">
    <source>
        <dbReference type="EMBL" id="MUH34702.1"/>
    </source>
</evidence>
<dbReference type="OrthoDB" id="1491323at2"/>
<organism evidence="3 4">
    <name type="scientific">Zobellia amurskyensis</name>
    <dbReference type="NCBI Taxonomy" id="248905"/>
    <lineage>
        <taxon>Bacteria</taxon>
        <taxon>Pseudomonadati</taxon>
        <taxon>Bacteroidota</taxon>
        <taxon>Flavobacteriia</taxon>
        <taxon>Flavobacteriales</taxon>
        <taxon>Flavobacteriaceae</taxon>
        <taxon>Zobellia</taxon>
    </lineage>
</organism>
<comment type="caution">
    <text evidence="3">The sequence shown here is derived from an EMBL/GenBank/DDBJ whole genome shotgun (WGS) entry which is preliminary data.</text>
</comment>
<proteinExistence type="predicted"/>
<dbReference type="Pfam" id="PF18911">
    <property type="entry name" value="PKD_4"/>
    <property type="match status" value="1"/>
</dbReference>
<dbReference type="InterPro" id="IPR035986">
    <property type="entry name" value="PKD_dom_sf"/>
</dbReference>
<dbReference type="InterPro" id="IPR022409">
    <property type="entry name" value="PKD/Chitinase_dom"/>
</dbReference>
<dbReference type="InterPro" id="IPR013783">
    <property type="entry name" value="Ig-like_fold"/>
</dbReference>
<evidence type="ECO:0000256" key="1">
    <source>
        <dbReference type="SAM" id="Phobius"/>
    </source>
</evidence>
<dbReference type="EMBL" id="RCNR01000003">
    <property type="protein sequence ID" value="MUH34702.1"/>
    <property type="molecule type" value="Genomic_DNA"/>
</dbReference>